<dbReference type="GO" id="GO:0006145">
    <property type="term" value="P:purine nucleobase catabolic process"/>
    <property type="evidence" value="ECO:0007669"/>
    <property type="project" value="TreeGrafter"/>
</dbReference>
<keyword evidence="4" id="KW-1185">Reference proteome</keyword>
<dbReference type="STRING" id="1605367.AFM12_04945"/>
<dbReference type="SUPFAM" id="SSF51338">
    <property type="entry name" value="Composite domain of metallo-dependent hydrolases"/>
    <property type="match status" value="1"/>
</dbReference>
<protein>
    <submittedName>
        <fullName evidence="3">Dihydroorotase</fullName>
    </submittedName>
</protein>
<dbReference type="SUPFAM" id="SSF51556">
    <property type="entry name" value="Metallo-dependent hydrolases"/>
    <property type="match status" value="1"/>
</dbReference>
<feature type="domain" description="Dihydroorotase catalytic" evidence="2">
    <location>
        <begin position="54"/>
        <end position="222"/>
    </location>
</feature>
<proteinExistence type="predicted"/>
<reference evidence="3 4" key="1">
    <citation type="submission" date="2015-07" db="EMBL/GenBank/DDBJ databases">
        <title>The draft genome sequence of Leadbetterella sp. JN14-9.</title>
        <authorList>
            <person name="Liu Y."/>
            <person name="Du J."/>
            <person name="Shao Z."/>
        </authorList>
    </citation>
    <scope>NUCLEOTIDE SEQUENCE [LARGE SCALE GENOMIC DNA]</scope>
    <source>
        <strain evidence="3 4">JN14-9</strain>
    </source>
</reference>
<dbReference type="GO" id="GO:0006221">
    <property type="term" value="P:pyrimidine nucleotide biosynthetic process"/>
    <property type="evidence" value="ECO:0007669"/>
    <property type="project" value="UniProtKB-KW"/>
</dbReference>
<dbReference type="PANTHER" id="PTHR43668">
    <property type="entry name" value="ALLANTOINASE"/>
    <property type="match status" value="1"/>
</dbReference>
<dbReference type="Gene3D" id="2.30.40.10">
    <property type="entry name" value="Urease, subunit C, domain 1"/>
    <property type="match status" value="1"/>
</dbReference>
<dbReference type="OrthoDB" id="9765462at2"/>
<dbReference type="InterPro" id="IPR032466">
    <property type="entry name" value="Metal_Hydrolase"/>
</dbReference>
<dbReference type="GO" id="GO:0046872">
    <property type="term" value="F:metal ion binding"/>
    <property type="evidence" value="ECO:0007669"/>
    <property type="project" value="InterPro"/>
</dbReference>
<dbReference type="CDD" id="cd01317">
    <property type="entry name" value="DHOase_IIa"/>
    <property type="match status" value="1"/>
</dbReference>
<dbReference type="Proteomes" id="UP000050454">
    <property type="component" value="Unassembled WGS sequence"/>
</dbReference>
<dbReference type="GO" id="GO:0004038">
    <property type="term" value="F:allantoinase activity"/>
    <property type="evidence" value="ECO:0007669"/>
    <property type="project" value="TreeGrafter"/>
</dbReference>
<dbReference type="PANTHER" id="PTHR43668:SF2">
    <property type="entry name" value="ALLANTOINASE"/>
    <property type="match status" value="1"/>
</dbReference>
<dbReference type="InterPro" id="IPR024403">
    <property type="entry name" value="DHOase_cat"/>
</dbReference>
<name>A0A0P7BZS4_9BACT</name>
<dbReference type="Gene3D" id="3.20.20.140">
    <property type="entry name" value="Metal-dependent hydrolases"/>
    <property type="match status" value="1"/>
</dbReference>
<dbReference type="InterPro" id="IPR050138">
    <property type="entry name" value="DHOase/Allantoinase_Hydrolase"/>
</dbReference>
<evidence type="ECO:0000256" key="1">
    <source>
        <dbReference type="ARBA" id="ARBA00022975"/>
    </source>
</evidence>
<comment type="caution">
    <text evidence="3">The sequence shown here is derived from an EMBL/GenBank/DDBJ whole genome shotgun (WGS) entry which is preliminary data.</text>
</comment>
<dbReference type="GO" id="GO:0005737">
    <property type="term" value="C:cytoplasm"/>
    <property type="evidence" value="ECO:0007669"/>
    <property type="project" value="TreeGrafter"/>
</dbReference>
<dbReference type="Pfam" id="PF12890">
    <property type="entry name" value="DHOase"/>
    <property type="match status" value="1"/>
</dbReference>
<organism evidence="3 4">
    <name type="scientific">Jiulongibacter sediminis</name>
    <dbReference type="NCBI Taxonomy" id="1605367"/>
    <lineage>
        <taxon>Bacteria</taxon>
        <taxon>Pseudomonadati</taxon>
        <taxon>Bacteroidota</taxon>
        <taxon>Cytophagia</taxon>
        <taxon>Cytophagales</taxon>
        <taxon>Leadbetterellaceae</taxon>
        <taxon>Jiulongibacter</taxon>
    </lineage>
</organism>
<dbReference type="InterPro" id="IPR004722">
    <property type="entry name" value="DHOase"/>
</dbReference>
<evidence type="ECO:0000259" key="2">
    <source>
        <dbReference type="Pfam" id="PF12890"/>
    </source>
</evidence>
<dbReference type="PATRIC" id="fig|1605367.3.peg.2339"/>
<dbReference type="InterPro" id="IPR011059">
    <property type="entry name" value="Metal-dep_hydrolase_composite"/>
</dbReference>
<evidence type="ECO:0000313" key="4">
    <source>
        <dbReference type="Proteomes" id="UP000050454"/>
    </source>
</evidence>
<dbReference type="RefSeq" id="WP_055144480.1">
    <property type="nucleotide sequence ID" value="NZ_JXSZ01000005.1"/>
</dbReference>
<dbReference type="GO" id="GO:0004151">
    <property type="term" value="F:dihydroorotase activity"/>
    <property type="evidence" value="ECO:0007669"/>
    <property type="project" value="InterPro"/>
</dbReference>
<keyword evidence="1" id="KW-0665">Pyrimidine biosynthesis</keyword>
<dbReference type="NCBIfam" id="TIGR00857">
    <property type="entry name" value="pyrC_multi"/>
    <property type="match status" value="1"/>
</dbReference>
<dbReference type="EMBL" id="LGTQ01000005">
    <property type="protein sequence ID" value="KPM49917.1"/>
    <property type="molecule type" value="Genomic_DNA"/>
</dbReference>
<accession>A0A0P7BZS4</accession>
<evidence type="ECO:0000313" key="3">
    <source>
        <dbReference type="EMBL" id="KPM49917.1"/>
    </source>
</evidence>
<dbReference type="AlphaFoldDB" id="A0A0P7BZS4"/>
<gene>
    <name evidence="3" type="ORF">AFM12_04945</name>
</gene>
<sequence length="422" mass="46456">MKVLIKKAKIISTGSPHHLKQRDILVIDGVITKIGKIDEAADQIIKGKELYVSTGFMDLRTFSKEPGQEAMETLESLSRAAAKGGYSDLLIMPNTDPVIQSKGVINYLKNSSKITQVNFHAAAAVTLDNKGESFTEMWDLHEAGALAFTDGLKPLWNSDILYKSLQYLYPKKALLMNRPEEPALAMFGQMHEGITSTHMGTKGIPSEAEEIMIMRDLKLLEYADFESERPLLHFSCVSTASGLARIRKAKQKGLPVSCDIAAHQLAFTDEDLGGFDTNLKVSPPFRSKKDIKALQKGLEDGTIDAIVSDHNPLDEEHKNMEFDLAEFGVIGLQTSFAAALTYSGLPVENLIPLFTESPRALLQMSQPVINENEEANLTVIDAAQNFIFTEDMIESKSKNSPFIGKELKGKILATLNKGMHSA</sequence>